<feature type="compositionally biased region" description="Polar residues" evidence="1">
    <location>
        <begin position="538"/>
        <end position="585"/>
    </location>
</feature>
<feature type="compositionally biased region" description="Low complexity" evidence="1">
    <location>
        <begin position="1033"/>
        <end position="1048"/>
    </location>
</feature>
<feature type="compositionally biased region" description="Low complexity" evidence="1">
    <location>
        <begin position="1198"/>
        <end position="1215"/>
    </location>
</feature>
<sequence length="1591" mass="180992">MRVDNHKLAANTGQIDLQNARQNSNFNSHSESKYQSASQYNSQSSKPVPTIQLSRITDNQIDHLNKKQQFLFENDINQKLQGIILSSRIEGSGQKLQLGGNPILQSHKSSNQPHEDMLDTDQNNLNQEQQPPQPRQAFHQMMMPHQSHTHHQSLSETRSLKSFKTLHDQRLQRQLNRRHETSNQGSNGSQSRQRSNVREMFQSKEEVKLFESKFKGSLEKLDEFEKKWQDFKGHSQAGPNQFQHQSQSQSKLIVESDISMRLEQISRLNQSQDFSLIGLNESQQRINTKQIFEQSSSTIGSISQNYQTQIIQKRGELTKDLSGRMKQGVELKNTLDQINESPRESILQSPSSQQPEKIKNLQMQQQPSGKQTFQSNHRQQAIDKSDKAKQECKTLKIDLNEERSAAEARNLQLRSINPVKNEEQHQNNITQQKIEKSGPKTPSNNNQKKGAAISQSTTQIISFKSNSELGRNIPKDKQLPKDPVQSLSLQQIGQKDDLVERVIESIKVLNKREEEVKTTSQKPELNRTGNKSKHPVVTHSSQNTNTQSVTQPDQSNSQIQPSQVRRRTNTLTSGERPNLIVNNVGNKAAPQQQEQKQTILQQTQAKENSQPVHQQIAQLKKQVQQQQLKEKEREKDKAGTVSQQQDKDKGKDQSLGNLSGFIGNSFIKQAQEKEKNEAQSVQRVEIKHEKQDLNSSNDPYQYNLQQKAQSRVITHSNQGKKETGGLSQSSKDKVEQLRKAFTSNKDGQASRSTKNLQLIQQANQQSSQQSQQLQQQQPSTQQQQQQTNQQLPPSNTKTTSNLQLGHNFKATSISQNQSAISTPLASTNLKSQNVAIKSDKTTKRADISLVNENNPAHNLSLGHNGSSGSGNTQSNSIQIAQAGTPNKQSITNLKKSNQITPQSSKVNTTSPSQTNLNVIVTSTSSINSNQNSSQSLSIIKRSNQTAVSQVQGIQAKTKNRRQPTQTQADQTANSVSKIEKEVRDKKPISTQNPNSNKEQMERVEGQKIVIESKKPRTMLDDYFHGSPPELRTNSNNNSGKGSQNNSKQIGLSRLKNRSEAHSELEQDITECEREFLERPKQLNFQPIQEPSINWNPSPEKMMKERKLFPEKKVGNFMQMKKLNERPLPTKNKNNESQIEIGTDELKSSPKQYQQQQNNNKESSFIQNESQSNIDSYLYGNSNTDRSKAVKDEYNHIKNSNQSNNNNTDSEQSDDQQNIIEMKLNDLLEETRRRMINYDNDQDSSSASDDQQNYQSEGNSKQSFTEQPQLLMNQSQQQNWNRNKPYQNNQQQPNRMPNNDFAQQQQQNKQQQNQQPYLYEPRGHQYSPIIYQQQNLPFQQYGGIIYPSQGGEQPMITIINPASLQYQQQYHSSYLPNQQPYAMYNQQMTQFGVPPPQQQFMHQQPPNMHIPQQYQTYAQHQIPIIQNPQQQLQPLPNDNKNAQKQALNNSSMIIGVESQFFYPGQNQQNANESSLLQEDEPLKTAPKQHSQVQSPPQNPIIYPHQQSQPVYMMAYPPHYQQYQQPLPNGVRQQQNDSFTGNHSIYNSALSHSDSNSHRGSPNTHRNQGNAESRSQNLLGSVGSNNGVADQDQ</sequence>
<feature type="compositionally biased region" description="Low complexity" evidence="1">
    <location>
        <begin position="591"/>
        <end position="604"/>
    </location>
</feature>
<dbReference type="OMA" id="WMPAVHD"/>
<dbReference type="InParanoid" id="A0A078A641"/>
<feature type="compositionally biased region" description="Polar residues" evidence="1">
    <location>
        <begin position="1082"/>
        <end position="1096"/>
    </location>
</feature>
<feature type="compositionally biased region" description="Low complexity" evidence="1">
    <location>
        <begin position="182"/>
        <end position="194"/>
    </location>
</feature>
<feature type="region of interest" description="Disordered" evidence="1">
    <location>
        <begin position="362"/>
        <end position="389"/>
    </location>
</feature>
<feature type="compositionally biased region" description="Polar residues" evidence="1">
    <location>
        <begin position="1130"/>
        <end position="1139"/>
    </location>
</feature>
<feature type="compositionally biased region" description="Polar residues" evidence="1">
    <location>
        <begin position="707"/>
        <end position="717"/>
    </location>
</feature>
<keyword evidence="3" id="KW-1185">Reference proteome</keyword>
<dbReference type="EMBL" id="CCKQ01006350">
    <property type="protein sequence ID" value="CDW77664.1"/>
    <property type="molecule type" value="Genomic_DNA"/>
</dbReference>
<organism evidence="2 3">
    <name type="scientific">Stylonychia lemnae</name>
    <name type="common">Ciliate</name>
    <dbReference type="NCBI Taxonomy" id="5949"/>
    <lineage>
        <taxon>Eukaryota</taxon>
        <taxon>Sar</taxon>
        <taxon>Alveolata</taxon>
        <taxon>Ciliophora</taxon>
        <taxon>Intramacronucleata</taxon>
        <taxon>Spirotrichea</taxon>
        <taxon>Stichotrichia</taxon>
        <taxon>Sporadotrichida</taxon>
        <taxon>Oxytrichidae</taxon>
        <taxon>Stylonychinae</taxon>
        <taxon>Stylonychia</taxon>
    </lineage>
</organism>
<feature type="region of interest" description="Disordered" evidence="1">
    <location>
        <begin position="1237"/>
        <end position="1264"/>
    </location>
</feature>
<feature type="region of interest" description="Disordered" evidence="1">
    <location>
        <begin position="96"/>
        <end position="134"/>
    </location>
</feature>
<feature type="region of interest" description="Disordered" evidence="1">
    <location>
        <begin position="1481"/>
        <end position="1502"/>
    </location>
</feature>
<dbReference type="Proteomes" id="UP000039865">
    <property type="component" value="Unassembled WGS sequence"/>
</dbReference>
<feature type="region of interest" description="Disordered" evidence="1">
    <location>
        <begin position="512"/>
        <end position="658"/>
    </location>
</feature>
<feature type="compositionally biased region" description="Low complexity" evidence="1">
    <location>
        <begin position="33"/>
        <end position="46"/>
    </location>
</feature>
<feature type="region of interest" description="Disordered" evidence="1">
    <location>
        <begin position="1280"/>
        <end position="1313"/>
    </location>
</feature>
<feature type="compositionally biased region" description="Low complexity" evidence="1">
    <location>
        <begin position="614"/>
        <end position="627"/>
    </location>
</feature>
<feature type="compositionally biased region" description="Polar residues" evidence="1">
    <location>
        <begin position="440"/>
        <end position="469"/>
    </location>
</feature>
<gene>
    <name evidence="2" type="primary">Contig1648.g1795</name>
    <name evidence="2" type="ORF">STYLEM_6628</name>
</gene>
<feature type="compositionally biased region" description="Basic and acidic residues" evidence="1">
    <location>
        <begin position="977"/>
        <end position="987"/>
    </location>
</feature>
<proteinExistence type="predicted"/>
<feature type="compositionally biased region" description="Polar residues" evidence="1">
    <location>
        <begin position="518"/>
        <end position="529"/>
    </location>
</feature>
<feature type="compositionally biased region" description="Polar residues" evidence="1">
    <location>
        <begin position="19"/>
        <end position="29"/>
    </location>
</feature>
<feature type="region of interest" description="Disordered" evidence="1">
    <location>
        <begin position="1196"/>
        <end position="1215"/>
    </location>
</feature>
<name>A0A078A641_STYLE</name>
<feature type="compositionally biased region" description="Polar residues" evidence="1">
    <location>
        <begin position="1529"/>
        <end position="1591"/>
    </location>
</feature>
<feature type="compositionally biased region" description="Polar residues" evidence="1">
    <location>
        <begin position="362"/>
        <end position="379"/>
    </location>
</feature>
<feature type="compositionally biased region" description="Polar residues" evidence="1">
    <location>
        <begin position="988"/>
        <end position="997"/>
    </location>
</feature>
<feature type="region of interest" description="Disordered" evidence="1">
    <location>
        <begin position="949"/>
        <end position="1065"/>
    </location>
</feature>
<feature type="compositionally biased region" description="Basic and acidic residues" evidence="1">
    <location>
        <begin position="998"/>
        <end position="1023"/>
    </location>
</feature>
<evidence type="ECO:0000313" key="3">
    <source>
        <dbReference type="Proteomes" id="UP000039865"/>
    </source>
</evidence>
<feature type="region of interest" description="Disordered" evidence="1">
    <location>
        <begin position="854"/>
        <end position="875"/>
    </location>
</feature>
<feature type="compositionally biased region" description="Basic and acidic residues" evidence="1">
    <location>
        <begin position="628"/>
        <end position="638"/>
    </location>
</feature>
<feature type="region of interest" description="Disordered" evidence="1">
    <location>
        <begin position="1079"/>
        <end position="1166"/>
    </location>
</feature>
<evidence type="ECO:0000256" key="1">
    <source>
        <dbReference type="SAM" id="MobiDB-lite"/>
    </source>
</evidence>
<feature type="compositionally biased region" description="Basic and acidic residues" evidence="1">
    <location>
        <begin position="1100"/>
        <end position="1113"/>
    </location>
</feature>
<reference evidence="2 3" key="1">
    <citation type="submission" date="2014-06" db="EMBL/GenBank/DDBJ databases">
        <authorList>
            <person name="Swart Estienne"/>
        </authorList>
    </citation>
    <scope>NUCLEOTIDE SEQUENCE [LARGE SCALE GENOMIC DNA]</scope>
    <source>
        <strain evidence="2 3">130c</strain>
    </source>
</reference>
<feature type="region of interest" description="Disordered" evidence="1">
    <location>
        <begin position="19"/>
        <end position="48"/>
    </location>
</feature>
<feature type="compositionally biased region" description="Low complexity" evidence="1">
    <location>
        <begin position="1237"/>
        <end position="1255"/>
    </location>
</feature>
<evidence type="ECO:0000313" key="2">
    <source>
        <dbReference type="EMBL" id="CDW77664.1"/>
    </source>
</evidence>
<feature type="compositionally biased region" description="Polar residues" evidence="1">
    <location>
        <begin position="103"/>
        <end position="112"/>
    </location>
</feature>
<feature type="region of interest" description="Disordered" evidence="1">
    <location>
        <begin position="760"/>
        <end position="801"/>
    </location>
</feature>
<feature type="region of interest" description="Disordered" evidence="1">
    <location>
        <begin position="413"/>
        <end position="488"/>
    </location>
</feature>
<protein>
    <submittedName>
        <fullName evidence="2">Uncharacterized protein</fullName>
    </submittedName>
</protein>
<feature type="region of interest" description="Disordered" evidence="1">
    <location>
        <begin position="174"/>
        <end position="198"/>
    </location>
</feature>
<feature type="compositionally biased region" description="Low complexity" evidence="1">
    <location>
        <begin position="760"/>
        <end position="796"/>
    </location>
</feature>
<feature type="compositionally biased region" description="Low complexity" evidence="1">
    <location>
        <begin position="857"/>
        <end position="875"/>
    </location>
</feature>
<accession>A0A078A641</accession>
<feature type="region of interest" description="Disordered" evidence="1">
    <location>
        <begin position="1521"/>
        <end position="1591"/>
    </location>
</feature>
<feature type="compositionally biased region" description="Polar residues" evidence="1">
    <location>
        <begin position="949"/>
        <end position="976"/>
    </location>
</feature>
<feature type="region of interest" description="Disordered" evidence="1">
    <location>
        <begin position="707"/>
        <end position="734"/>
    </location>
</feature>
<feature type="compositionally biased region" description="Basic and acidic residues" evidence="1">
    <location>
        <begin position="1056"/>
        <end position="1065"/>
    </location>
</feature>
<feature type="compositionally biased region" description="Basic and acidic residues" evidence="1">
    <location>
        <begin position="380"/>
        <end position="389"/>
    </location>
</feature>